<dbReference type="KEGG" id="btn:BTF1_27380"/>
<dbReference type="EMBL" id="CP003763">
    <property type="protein sequence ID" value="AFQ29638.1"/>
    <property type="molecule type" value="Genomic_DNA"/>
</dbReference>
<accession>A0A9W3JXL1</accession>
<reference evidence="1 2" key="1">
    <citation type="journal article" date="2013" name="Genome Announc.">
        <title>Complete Genome Sequence of Bacillus thuringiensis Serovar Israelensis Strain HD-789.</title>
        <authorList>
            <person name="Doggett N.A."/>
            <person name="Stubben C.J."/>
            <person name="Chertkov O."/>
            <person name="Bruce D.C."/>
            <person name="Detter J.C."/>
            <person name="Johnson S.L."/>
            <person name="Han C.S."/>
        </authorList>
    </citation>
    <scope>NUCLEOTIDE SEQUENCE [LARGE SCALE GENOMIC DNA]</scope>
    <source>
        <strain evidence="1 2">HD-789</strain>
    </source>
</reference>
<dbReference type="AlphaFoldDB" id="A0A9W3JXL1"/>
<dbReference type="Proteomes" id="UP000005257">
    <property type="component" value="Chromosome"/>
</dbReference>
<protein>
    <submittedName>
        <fullName evidence="1">Uncharacterized protein</fullName>
    </submittedName>
</protein>
<sequence>MFQGLSKQHLKQLHKKWKRIYGTITVPNHSLVAKGRKELEAIFHGSVHSKYTREILQALDYARNHYHFLTGASMLDDIISHKRIDFNDYR</sequence>
<evidence type="ECO:0000313" key="2">
    <source>
        <dbReference type="Proteomes" id="UP000005257"/>
    </source>
</evidence>
<evidence type="ECO:0000313" key="1">
    <source>
        <dbReference type="EMBL" id="AFQ29638.1"/>
    </source>
</evidence>
<proteinExistence type="predicted"/>
<gene>
    <name evidence="1" type="ORF">BTF1_27380</name>
</gene>
<organism evidence="1 2">
    <name type="scientific">Bacillus thuringiensis HD-789</name>
    <dbReference type="NCBI Taxonomy" id="1217737"/>
    <lineage>
        <taxon>Bacteria</taxon>
        <taxon>Bacillati</taxon>
        <taxon>Bacillota</taxon>
        <taxon>Bacilli</taxon>
        <taxon>Bacillales</taxon>
        <taxon>Bacillaceae</taxon>
        <taxon>Bacillus</taxon>
        <taxon>Bacillus cereus group</taxon>
    </lineage>
</organism>
<name>A0A9W3JXL1_BACTU</name>
<dbReference type="RefSeq" id="WP_000486217.1">
    <property type="nucleotide sequence ID" value="NC_018508.1"/>
</dbReference>